<dbReference type="InterPro" id="IPR016162">
    <property type="entry name" value="Ald_DH_N"/>
</dbReference>
<dbReference type="PROSITE" id="PS00687">
    <property type="entry name" value="ALDEHYDE_DEHYDR_GLU"/>
    <property type="match status" value="1"/>
</dbReference>
<accession>A0A919E432</accession>
<organism evidence="6 7">
    <name type="scientific">Kordiimonas sediminis</name>
    <dbReference type="NCBI Taxonomy" id="1735581"/>
    <lineage>
        <taxon>Bacteria</taxon>
        <taxon>Pseudomonadati</taxon>
        <taxon>Pseudomonadota</taxon>
        <taxon>Alphaproteobacteria</taxon>
        <taxon>Kordiimonadales</taxon>
        <taxon>Kordiimonadaceae</taxon>
        <taxon>Kordiimonas</taxon>
    </lineage>
</organism>
<dbReference type="Gene3D" id="3.40.605.10">
    <property type="entry name" value="Aldehyde Dehydrogenase, Chain A, domain 1"/>
    <property type="match status" value="1"/>
</dbReference>
<dbReference type="CDD" id="cd07106">
    <property type="entry name" value="ALDH_AldA-AAD23400"/>
    <property type="match status" value="1"/>
</dbReference>
<dbReference type="RefSeq" id="WP_191249585.1">
    <property type="nucleotide sequence ID" value="NZ_BNCI01000001.1"/>
</dbReference>
<keyword evidence="2 4" id="KW-0560">Oxidoreductase</keyword>
<feature type="active site" evidence="3">
    <location>
        <position position="241"/>
    </location>
</feature>
<dbReference type="InterPro" id="IPR044086">
    <property type="entry name" value="LUC3-like"/>
</dbReference>
<sequence>MSDYKLWIDGKATEGASNLDVVNPATEKVFASIARSDTALADKAIASAKAAQKIWAKTAIADRQVALNKIADALNANADKIARVLTQEQGKPIAEASAEVMYTEAFIRYFATMDLPVEVLQDDDAKRVELYRKPLGVVACIIPWNFPLLIIAFKVPLALLAGNSCVIKPSPTTPLTAALFAEICADILPAGVINTVNDDNDLGGYLTQHADVAKVSFTGSTETGKKVMASAANTLKRLTLELGGNDPAIVLPDVNVAETAAKMYGAAFMNCGQVCLALKRAYVHESIYDEMCDELAKLAKAAIVGDGLEQGTQIGPLNNKMQYEKVKGFLENAKKAGKVIAGGELPDGPGYFIPPTIVRDVKDGDEIVDEEQFGPIMPVIKYTDSDDIIGSANGVDVGLGGSVWSKDIAKAKEIALQVESGTVWINTHLDFGPNIPFGGAKQSGIGVEFAQEGLNEFTQVQVINQAK</sequence>
<dbReference type="EMBL" id="BNCI01000001">
    <property type="protein sequence ID" value="GHF10943.1"/>
    <property type="molecule type" value="Genomic_DNA"/>
</dbReference>
<dbReference type="PANTHER" id="PTHR11699">
    <property type="entry name" value="ALDEHYDE DEHYDROGENASE-RELATED"/>
    <property type="match status" value="1"/>
</dbReference>
<name>A0A919E432_9PROT</name>
<dbReference type="PROSITE" id="PS00070">
    <property type="entry name" value="ALDEHYDE_DEHYDR_CYS"/>
    <property type="match status" value="1"/>
</dbReference>
<evidence type="ECO:0000256" key="3">
    <source>
        <dbReference type="PROSITE-ProRule" id="PRU10007"/>
    </source>
</evidence>
<proteinExistence type="inferred from homology"/>
<evidence type="ECO:0000256" key="2">
    <source>
        <dbReference type="ARBA" id="ARBA00023002"/>
    </source>
</evidence>
<comment type="caution">
    <text evidence="6">The sequence shown here is derived from an EMBL/GenBank/DDBJ whole genome shotgun (WGS) entry which is preliminary data.</text>
</comment>
<evidence type="ECO:0000256" key="4">
    <source>
        <dbReference type="RuleBase" id="RU003345"/>
    </source>
</evidence>
<evidence type="ECO:0000256" key="1">
    <source>
        <dbReference type="ARBA" id="ARBA00009986"/>
    </source>
</evidence>
<dbReference type="FunFam" id="3.40.605.10:FF:000007">
    <property type="entry name" value="NAD/NADP-dependent betaine aldehyde dehydrogenase"/>
    <property type="match status" value="1"/>
</dbReference>
<gene>
    <name evidence="6" type="ORF">GCM10017044_00780</name>
</gene>
<feature type="domain" description="Aldehyde dehydrogenase" evidence="5">
    <location>
        <begin position="17"/>
        <end position="462"/>
    </location>
</feature>
<protein>
    <submittedName>
        <fullName evidence="6">Aldehyde dehydrogenase</fullName>
    </submittedName>
</protein>
<dbReference type="Pfam" id="PF00171">
    <property type="entry name" value="Aldedh"/>
    <property type="match status" value="1"/>
</dbReference>
<dbReference type="AlphaFoldDB" id="A0A919E432"/>
<dbReference type="Proteomes" id="UP000630923">
    <property type="component" value="Unassembled WGS sequence"/>
</dbReference>
<reference evidence="6" key="1">
    <citation type="journal article" date="2014" name="Int. J. Syst. Evol. Microbiol.">
        <title>Complete genome sequence of Corynebacterium casei LMG S-19264T (=DSM 44701T), isolated from a smear-ripened cheese.</title>
        <authorList>
            <consortium name="US DOE Joint Genome Institute (JGI-PGF)"/>
            <person name="Walter F."/>
            <person name="Albersmeier A."/>
            <person name="Kalinowski J."/>
            <person name="Ruckert C."/>
        </authorList>
    </citation>
    <scope>NUCLEOTIDE SEQUENCE</scope>
    <source>
        <strain evidence="6">KCTC 42590</strain>
    </source>
</reference>
<dbReference type="InterPro" id="IPR016160">
    <property type="entry name" value="Ald_DH_CS_CYS"/>
</dbReference>
<comment type="similarity">
    <text evidence="1 4">Belongs to the aldehyde dehydrogenase family.</text>
</comment>
<dbReference type="SUPFAM" id="SSF53720">
    <property type="entry name" value="ALDH-like"/>
    <property type="match status" value="1"/>
</dbReference>
<dbReference type="FunFam" id="3.40.309.10:FF:000009">
    <property type="entry name" value="Aldehyde dehydrogenase A"/>
    <property type="match status" value="1"/>
</dbReference>
<reference evidence="6" key="2">
    <citation type="submission" date="2020-09" db="EMBL/GenBank/DDBJ databases">
        <authorList>
            <person name="Sun Q."/>
            <person name="Kim S."/>
        </authorList>
    </citation>
    <scope>NUCLEOTIDE SEQUENCE</scope>
    <source>
        <strain evidence="6">KCTC 42590</strain>
    </source>
</reference>
<evidence type="ECO:0000259" key="5">
    <source>
        <dbReference type="Pfam" id="PF00171"/>
    </source>
</evidence>
<dbReference type="Gene3D" id="3.40.309.10">
    <property type="entry name" value="Aldehyde Dehydrogenase, Chain A, domain 2"/>
    <property type="match status" value="1"/>
</dbReference>
<dbReference type="InterPro" id="IPR016161">
    <property type="entry name" value="Ald_DH/histidinol_DH"/>
</dbReference>
<dbReference type="InterPro" id="IPR016163">
    <property type="entry name" value="Ald_DH_C"/>
</dbReference>
<evidence type="ECO:0000313" key="6">
    <source>
        <dbReference type="EMBL" id="GHF10943.1"/>
    </source>
</evidence>
<dbReference type="InterPro" id="IPR029510">
    <property type="entry name" value="Ald_DH_CS_GLU"/>
</dbReference>
<evidence type="ECO:0000313" key="7">
    <source>
        <dbReference type="Proteomes" id="UP000630923"/>
    </source>
</evidence>
<dbReference type="InterPro" id="IPR015590">
    <property type="entry name" value="Aldehyde_DH_dom"/>
</dbReference>
<keyword evidence="7" id="KW-1185">Reference proteome</keyword>
<dbReference type="GO" id="GO:0016620">
    <property type="term" value="F:oxidoreductase activity, acting on the aldehyde or oxo group of donors, NAD or NADP as acceptor"/>
    <property type="evidence" value="ECO:0007669"/>
    <property type="project" value="InterPro"/>
</dbReference>